<evidence type="ECO:0000313" key="1">
    <source>
        <dbReference type="EMBL" id="PIG89445.1"/>
    </source>
</evidence>
<dbReference type="Gene3D" id="1.10.600.10">
    <property type="entry name" value="Farnesyl Diphosphate Synthase"/>
    <property type="match status" value="1"/>
</dbReference>
<gene>
    <name evidence="1" type="ORF">AARAC_009879</name>
</gene>
<organism evidence="1 2">
    <name type="scientific">Aspergillus arachidicola</name>
    <dbReference type="NCBI Taxonomy" id="656916"/>
    <lineage>
        <taxon>Eukaryota</taxon>
        <taxon>Fungi</taxon>
        <taxon>Dikarya</taxon>
        <taxon>Ascomycota</taxon>
        <taxon>Pezizomycotina</taxon>
        <taxon>Eurotiomycetes</taxon>
        <taxon>Eurotiomycetidae</taxon>
        <taxon>Eurotiales</taxon>
        <taxon>Aspergillaceae</taxon>
        <taxon>Aspergillus</taxon>
        <taxon>Aspergillus subgen. Circumdati</taxon>
    </lineage>
</organism>
<dbReference type="Proteomes" id="UP000231358">
    <property type="component" value="Unassembled WGS sequence"/>
</dbReference>
<comment type="caution">
    <text evidence="1">The sequence shown here is derived from an EMBL/GenBank/DDBJ whole genome shotgun (WGS) entry which is preliminary data.</text>
</comment>
<dbReference type="Pfam" id="PF19086">
    <property type="entry name" value="Terpene_syn_C_2"/>
    <property type="match status" value="1"/>
</dbReference>
<protein>
    <recommendedName>
        <fullName evidence="3">Isoprenoid synthase domain-containing protein</fullName>
    </recommendedName>
</protein>
<dbReference type="AlphaFoldDB" id="A0A2G7GA06"/>
<dbReference type="InterPro" id="IPR008949">
    <property type="entry name" value="Isoprenoid_synthase_dom_sf"/>
</dbReference>
<proteinExistence type="predicted"/>
<evidence type="ECO:0000313" key="2">
    <source>
        <dbReference type="Proteomes" id="UP000231358"/>
    </source>
</evidence>
<accession>A0A2G7GA06</accession>
<dbReference type="EMBL" id="NEXV01000059">
    <property type="protein sequence ID" value="PIG89445.1"/>
    <property type="molecule type" value="Genomic_DNA"/>
</dbReference>
<reference evidence="1 2" key="1">
    <citation type="submission" date="2017-05" db="EMBL/GenBank/DDBJ databases">
        <title>Genome sequence for an aflatoxigenic pathogen of Argentinian peanut, Aspergillus arachidicola.</title>
        <authorList>
            <person name="Moore G."/>
            <person name="Beltz S.B."/>
            <person name="Mack B.M."/>
        </authorList>
    </citation>
    <scope>NUCLEOTIDE SEQUENCE [LARGE SCALE GENOMIC DNA]</scope>
    <source>
        <strain evidence="1 2">CBS 117610</strain>
    </source>
</reference>
<sequence length="422" mass="47507">MGTTTNGNPGGYFMPITHVYDPILDAETSFDSDDFKFLQDSGEGVGGPGYYSNSIVLDPSELSIYWPSYLPCCRQSKHWKIAENMTKELLDAIYEDSFRETQHNRVMPAELQGASLDVRMRKEAELIATSVKSAAYMFPNASPVRAGMLSQSMLLVFLHDDIVESSPLDALSRIDLKGSTITDAIFATYEPKPGTTQKHREAMRSFLTAIIEEDRPLGKRLLSSVLTWLNHTKGYRSISPAVFESLRNYLDYRSDDIAQEYVSPENAQWDRRRKLYITSTRFIITQALFACNIHLSETEIHVFNNLLRIYVTHISLTNDLHSFERESEEHERTGRLLINAIDVIRKVYQVSPVVAKQLARGFILDTECAFSGEFKKLISSGLLNSAQIRFAKALAECLAGQIFYSITSGRYGGDKAARGVCT</sequence>
<keyword evidence="2" id="KW-1185">Reference proteome</keyword>
<name>A0A2G7GA06_9EURO</name>
<dbReference type="SUPFAM" id="SSF48576">
    <property type="entry name" value="Terpenoid synthases"/>
    <property type="match status" value="1"/>
</dbReference>
<evidence type="ECO:0008006" key="3">
    <source>
        <dbReference type="Google" id="ProtNLM"/>
    </source>
</evidence>